<organism evidence="1 2">
    <name type="scientific">Daphnia pulex</name>
    <name type="common">Water flea</name>
    <dbReference type="NCBI Taxonomy" id="6669"/>
    <lineage>
        <taxon>Eukaryota</taxon>
        <taxon>Metazoa</taxon>
        <taxon>Ecdysozoa</taxon>
        <taxon>Arthropoda</taxon>
        <taxon>Crustacea</taxon>
        <taxon>Branchiopoda</taxon>
        <taxon>Diplostraca</taxon>
        <taxon>Cladocera</taxon>
        <taxon>Anomopoda</taxon>
        <taxon>Daphniidae</taxon>
        <taxon>Daphnia</taxon>
    </lineage>
</organism>
<protein>
    <submittedName>
        <fullName evidence="1">Uncharacterized protein</fullName>
    </submittedName>
</protein>
<reference evidence="1 2" key="1">
    <citation type="journal article" date="2011" name="Science">
        <title>The ecoresponsive genome of Daphnia pulex.</title>
        <authorList>
            <person name="Colbourne J.K."/>
            <person name="Pfrender M.E."/>
            <person name="Gilbert D."/>
            <person name="Thomas W.K."/>
            <person name="Tucker A."/>
            <person name="Oakley T.H."/>
            <person name="Tokishita S."/>
            <person name="Aerts A."/>
            <person name="Arnold G.J."/>
            <person name="Basu M.K."/>
            <person name="Bauer D.J."/>
            <person name="Caceres C.E."/>
            <person name="Carmel L."/>
            <person name="Casola C."/>
            <person name="Choi J.H."/>
            <person name="Detter J.C."/>
            <person name="Dong Q."/>
            <person name="Dusheyko S."/>
            <person name="Eads B.D."/>
            <person name="Frohlich T."/>
            <person name="Geiler-Samerotte K.A."/>
            <person name="Gerlach D."/>
            <person name="Hatcher P."/>
            <person name="Jogdeo S."/>
            <person name="Krijgsveld J."/>
            <person name="Kriventseva E.V."/>
            <person name="Kultz D."/>
            <person name="Laforsch C."/>
            <person name="Lindquist E."/>
            <person name="Lopez J."/>
            <person name="Manak J.R."/>
            <person name="Muller J."/>
            <person name="Pangilinan J."/>
            <person name="Patwardhan R.P."/>
            <person name="Pitluck S."/>
            <person name="Pritham E.J."/>
            <person name="Rechtsteiner A."/>
            <person name="Rho M."/>
            <person name="Rogozin I.B."/>
            <person name="Sakarya O."/>
            <person name="Salamov A."/>
            <person name="Schaack S."/>
            <person name="Shapiro H."/>
            <person name="Shiga Y."/>
            <person name="Skalitzky C."/>
            <person name="Smith Z."/>
            <person name="Souvorov A."/>
            <person name="Sung W."/>
            <person name="Tang Z."/>
            <person name="Tsuchiya D."/>
            <person name="Tu H."/>
            <person name="Vos H."/>
            <person name="Wang M."/>
            <person name="Wolf Y.I."/>
            <person name="Yamagata H."/>
            <person name="Yamada T."/>
            <person name="Ye Y."/>
            <person name="Shaw J.R."/>
            <person name="Andrews J."/>
            <person name="Crease T.J."/>
            <person name="Tang H."/>
            <person name="Lucas S.M."/>
            <person name="Robertson H.M."/>
            <person name="Bork P."/>
            <person name="Koonin E.V."/>
            <person name="Zdobnov E.M."/>
            <person name="Grigoriev I.V."/>
            <person name="Lynch M."/>
            <person name="Boore J.L."/>
        </authorList>
    </citation>
    <scope>NUCLEOTIDE SEQUENCE [LARGE SCALE GENOMIC DNA]</scope>
</reference>
<sequence length="69" mass="7571">MSVYLGDDERRPTAAAPTCLMGNKYKSRAAAAAGLLMLYVPVRVGDRRLSAGEYGITRHAIQNIEHPRI</sequence>
<dbReference type="KEGG" id="dpx:DAPPUDRAFT_251901"/>
<name>E9H1M9_DAPPU</name>
<dbReference type="Proteomes" id="UP000000305">
    <property type="component" value="Unassembled WGS sequence"/>
</dbReference>
<accession>E9H1M9</accession>
<gene>
    <name evidence="1" type="ORF">DAPPUDRAFT_251901</name>
</gene>
<evidence type="ECO:0000313" key="2">
    <source>
        <dbReference type="Proteomes" id="UP000000305"/>
    </source>
</evidence>
<evidence type="ECO:0000313" key="1">
    <source>
        <dbReference type="EMBL" id="EFX74378.1"/>
    </source>
</evidence>
<dbReference type="EMBL" id="GL732583">
    <property type="protein sequence ID" value="EFX74378.1"/>
    <property type="molecule type" value="Genomic_DNA"/>
</dbReference>
<dbReference type="HOGENOM" id="CLU_2778453_0_0_1"/>
<keyword evidence="2" id="KW-1185">Reference proteome</keyword>
<dbReference type="AlphaFoldDB" id="E9H1M9"/>
<dbReference type="InParanoid" id="E9H1M9"/>
<proteinExistence type="predicted"/>